<feature type="region of interest" description="Disordered" evidence="1">
    <location>
        <begin position="178"/>
        <end position="233"/>
    </location>
</feature>
<feature type="compositionally biased region" description="Low complexity" evidence="1">
    <location>
        <begin position="183"/>
        <end position="193"/>
    </location>
</feature>
<proteinExistence type="predicted"/>
<reference evidence="2" key="1">
    <citation type="journal article" date="2021" name="Proc. Natl. Acad. Sci. U.S.A.">
        <title>A Catalog of Tens of Thousands of Viruses from Human Metagenomes Reveals Hidden Associations with Chronic Diseases.</title>
        <authorList>
            <person name="Tisza M.J."/>
            <person name="Buck C.B."/>
        </authorList>
    </citation>
    <scope>NUCLEOTIDE SEQUENCE</scope>
    <source>
        <strain evidence="2">CtgN495</strain>
    </source>
</reference>
<organism evidence="2">
    <name type="scientific">Siphoviridae sp. ctgN495</name>
    <dbReference type="NCBI Taxonomy" id="2825608"/>
    <lineage>
        <taxon>Viruses</taxon>
        <taxon>Duplodnaviria</taxon>
        <taxon>Heunggongvirae</taxon>
        <taxon>Uroviricota</taxon>
        <taxon>Caudoviricetes</taxon>
    </lineage>
</organism>
<protein>
    <submittedName>
        <fullName evidence="2">Oxidoreductase-like protein</fullName>
    </submittedName>
</protein>
<sequence>MAFKTVESYNEARFGGFFLLRNDGDFADVVFMYRNKDDVLVADTHYVKGSDYSGYVHCCGRGCPACSKGIRVQTKLFIPVYNINEKKIQFWDRTMRFEPQLMNDVFKNFPDPSNYVFRITRHGQAGSVDTTYEIQAIGRNNIMSYSDILAANNTSSPDYYSEVCREYTASDLSELLNQHEDSNSNVSPSSLPSYQVKPRSTSNAPEYVPPAVELPDENEPVGTPEELDDDVVF</sequence>
<feature type="compositionally biased region" description="Acidic residues" evidence="1">
    <location>
        <begin position="214"/>
        <end position="233"/>
    </location>
</feature>
<dbReference type="EMBL" id="BK016063">
    <property type="protein sequence ID" value="DAF92251.1"/>
    <property type="molecule type" value="Genomic_DNA"/>
</dbReference>
<name>A0A8S5UCU0_9CAUD</name>
<evidence type="ECO:0000313" key="2">
    <source>
        <dbReference type="EMBL" id="DAF92251.1"/>
    </source>
</evidence>
<evidence type="ECO:0000256" key="1">
    <source>
        <dbReference type="SAM" id="MobiDB-lite"/>
    </source>
</evidence>
<accession>A0A8S5UCU0</accession>